<evidence type="ECO:0000256" key="1">
    <source>
        <dbReference type="ARBA" id="ARBA00000348"/>
    </source>
</evidence>
<dbReference type="InterPro" id="IPR004515">
    <property type="entry name" value="Phosphoheptose_Isoase"/>
</dbReference>
<evidence type="ECO:0000259" key="11">
    <source>
        <dbReference type="PROSITE" id="PS51464"/>
    </source>
</evidence>
<dbReference type="InterPro" id="IPR001347">
    <property type="entry name" value="SIS_dom"/>
</dbReference>
<sequence length="195" mass="20347">MNLGAFFESEFDEHLRVAADARKMLSAPFSELTERCVAAIRNGGKLLFFGNGGSAADAQHLATEFTIRYVKDRPAIAAIALTTDSSALTAAGNDLGFDQLFARQIEALGKPEDVAIGISTSGTSPNVIEGLKAARRLGLVAAGFAGRGGGDMVGLADPLIVVPHDASNRIQEMHITIGHSLCGAIEIELGLAEAK</sequence>
<dbReference type="SUPFAM" id="SSF53697">
    <property type="entry name" value="SIS domain"/>
    <property type="match status" value="1"/>
</dbReference>
<evidence type="ECO:0000256" key="10">
    <source>
        <dbReference type="HAMAP-Rule" id="MF_00067"/>
    </source>
</evidence>
<name>A0A9J7AY92_9PROT</name>
<keyword evidence="9 10" id="KW-0119">Carbohydrate metabolism</keyword>
<comment type="miscellaneous">
    <text evidence="10">The reaction produces a racemic mixture of D-glycero-alpha-D-manno-heptose 7-phosphate and D-glycero-beta-D-manno-heptose 7-phosphate.</text>
</comment>
<comment type="cofactor">
    <cofactor evidence="10">
        <name>Zn(2+)</name>
        <dbReference type="ChEBI" id="CHEBI:29105"/>
    </cofactor>
    <text evidence="10">Binds 1 zinc ion per subunit.</text>
</comment>
<dbReference type="AlphaFoldDB" id="A0A9J7AY92"/>
<dbReference type="PANTHER" id="PTHR30390:SF6">
    <property type="entry name" value="DNAA INITIATOR-ASSOCIATING PROTEIN DIAA"/>
    <property type="match status" value="1"/>
</dbReference>
<gene>
    <name evidence="10" type="primary">gmhA</name>
    <name evidence="12" type="ORF">NUH88_10105</name>
</gene>
<dbReference type="GO" id="GO:0005737">
    <property type="term" value="C:cytoplasm"/>
    <property type="evidence" value="ECO:0007669"/>
    <property type="project" value="UniProtKB-SubCell"/>
</dbReference>
<keyword evidence="6 10" id="KW-0479">Metal-binding</keyword>
<dbReference type="PROSITE" id="PS51464">
    <property type="entry name" value="SIS"/>
    <property type="match status" value="1"/>
</dbReference>
<feature type="binding site" evidence="10">
    <location>
        <position position="171"/>
    </location>
    <ligand>
        <name>Zn(2+)</name>
        <dbReference type="ChEBI" id="CHEBI:29105"/>
    </ligand>
</feature>
<feature type="binding site" evidence="10">
    <location>
        <position position="171"/>
    </location>
    <ligand>
        <name>substrate</name>
    </ligand>
</feature>
<evidence type="ECO:0000256" key="9">
    <source>
        <dbReference type="ARBA" id="ARBA00023277"/>
    </source>
</evidence>
<comment type="pathway">
    <text evidence="10">Carbohydrate biosynthesis; D-glycero-D-manno-heptose 7-phosphate biosynthesis; D-glycero-alpha-D-manno-heptose 7-phosphate and D-glycero-beta-D-manno-heptose 7-phosphate from sedoheptulose 7-phosphate: step 1/1.</text>
</comment>
<evidence type="ECO:0000256" key="3">
    <source>
        <dbReference type="ARBA" id="ARBA00004496"/>
    </source>
</evidence>
<evidence type="ECO:0000256" key="8">
    <source>
        <dbReference type="ARBA" id="ARBA00023235"/>
    </source>
</evidence>
<feature type="binding site" evidence="10">
    <location>
        <begin position="119"/>
        <end position="121"/>
    </location>
    <ligand>
        <name>substrate</name>
    </ligand>
</feature>
<dbReference type="GO" id="GO:1901135">
    <property type="term" value="P:carbohydrate derivative metabolic process"/>
    <property type="evidence" value="ECO:0007669"/>
    <property type="project" value="InterPro"/>
</dbReference>
<dbReference type="EC" id="5.3.1.28" evidence="10"/>
<feature type="binding site" evidence="10">
    <location>
        <begin position="93"/>
        <end position="94"/>
    </location>
    <ligand>
        <name>substrate</name>
    </ligand>
</feature>
<dbReference type="Gene3D" id="3.40.50.10490">
    <property type="entry name" value="Glucose-6-phosphate isomerase like protein, domain 1"/>
    <property type="match status" value="1"/>
</dbReference>
<protein>
    <recommendedName>
        <fullName evidence="10">Phosphoheptose isomerase</fullName>
        <ecNumber evidence="10">5.3.1.28</ecNumber>
    </recommendedName>
    <alternativeName>
        <fullName evidence="10">Sedoheptulose 7-phosphate isomerase</fullName>
    </alternativeName>
</protein>
<dbReference type="InterPro" id="IPR050099">
    <property type="entry name" value="SIS_GmhA/DiaA_subfam"/>
</dbReference>
<evidence type="ECO:0000256" key="5">
    <source>
        <dbReference type="ARBA" id="ARBA00022490"/>
    </source>
</evidence>
<feature type="binding site" evidence="10">
    <location>
        <position position="179"/>
    </location>
    <ligand>
        <name>Zn(2+)</name>
        <dbReference type="ChEBI" id="CHEBI:29105"/>
    </ligand>
</feature>
<evidence type="ECO:0000256" key="4">
    <source>
        <dbReference type="ARBA" id="ARBA00009894"/>
    </source>
</evidence>
<keyword evidence="7 10" id="KW-0862">Zinc</keyword>
<comment type="function">
    <text evidence="2 10">Catalyzes the isomerization of sedoheptulose 7-phosphate in D-glycero-D-manno-heptose 7-phosphate.</text>
</comment>
<evidence type="ECO:0000313" key="13">
    <source>
        <dbReference type="Proteomes" id="UP001060336"/>
    </source>
</evidence>
<accession>A0A9J7AY92</accession>
<feature type="binding site" evidence="10">
    <location>
        <position position="60"/>
    </location>
    <ligand>
        <name>Zn(2+)</name>
        <dbReference type="ChEBI" id="CHEBI:29105"/>
    </ligand>
</feature>
<feature type="binding site" evidence="10">
    <location>
        <position position="64"/>
    </location>
    <ligand>
        <name>Zn(2+)</name>
        <dbReference type="ChEBI" id="CHEBI:29105"/>
    </ligand>
</feature>
<dbReference type="InterPro" id="IPR046348">
    <property type="entry name" value="SIS_dom_sf"/>
</dbReference>
<dbReference type="GO" id="GO:0097367">
    <property type="term" value="F:carbohydrate derivative binding"/>
    <property type="evidence" value="ECO:0007669"/>
    <property type="project" value="InterPro"/>
</dbReference>
<dbReference type="Proteomes" id="UP001060336">
    <property type="component" value="Chromosome"/>
</dbReference>
<feature type="binding site" evidence="10">
    <location>
        <position position="124"/>
    </location>
    <ligand>
        <name>substrate</name>
    </ligand>
</feature>
<proteinExistence type="inferred from homology"/>
<comment type="similarity">
    <text evidence="4 10">Belongs to the SIS family. GmhA subfamily.</text>
</comment>
<dbReference type="Pfam" id="PF13580">
    <property type="entry name" value="SIS_2"/>
    <property type="match status" value="1"/>
</dbReference>
<comment type="subunit">
    <text evidence="10">Homotetramer.</text>
</comment>
<reference evidence="12" key="1">
    <citation type="submission" date="2022-08" db="EMBL/GenBank/DDBJ databases">
        <title>Nisaea acidiphila sp. nov., isolated from a marine algal debris and emended description of the genus Nisaea Urios et al. 2008.</title>
        <authorList>
            <person name="Kwon K."/>
        </authorList>
    </citation>
    <scope>NUCLEOTIDE SEQUENCE</scope>
    <source>
        <strain evidence="12">MEBiC11861</strain>
    </source>
</reference>
<feature type="binding site" evidence="10">
    <location>
        <position position="64"/>
    </location>
    <ligand>
        <name>substrate</name>
    </ligand>
</feature>
<evidence type="ECO:0000256" key="2">
    <source>
        <dbReference type="ARBA" id="ARBA00003172"/>
    </source>
</evidence>
<dbReference type="KEGG" id="naci:NUH88_10105"/>
<dbReference type="CDD" id="cd05006">
    <property type="entry name" value="SIS_GmhA"/>
    <property type="match status" value="1"/>
</dbReference>
<dbReference type="RefSeq" id="WP_257771864.1">
    <property type="nucleotide sequence ID" value="NZ_CP102480.1"/>
</dbReference>
<dbReference type="GO" id="GO:0005975">
    <property type="term" value="P:carbohydrate metabolic process"/>
    <property type="evidence" value="ECO:0007669"/>
    <property type="project" value="UniProtKB-UniRule"/>
</dbReference>
<keyword evidence="8 10" id="KW-0413">Isomerase</keyword>
<feature type="binding site" evidence="10">
    <location>
        <begin position="51"/>
        <end position="53"/>
    </location>
    <ligand>
        <name>substrate</name>
    </ligand>
</feature>
<comment type="catalytic activity">
    <reaction evidence="1 10">
        <text>2 D-sedoheptulose 7-phosphate = D-glycero-alpha-D-manno-heptose 7-phosphate + D-glycero-beta-D-manno-heptose 7-phosphate</text>
        <dbReference type="Rhea" id="RHEA:27489"/>
        <dbReference type="ChEBI" id="CHEBI:57483"/>
        <dbReference type="ChEBI" id="CHEBI:60203"/>
        <dbReference type="ChEBI" id="CHEBI:60204"/>
        <dbReference type="EC" id="5.3.1.28"/>
    </reaction>
</comment>
<organism evidence="12 13">
    <name type="scientific">Nisaea acidiphila</name>
    <dbReference type="NCBI Taxonomy" id="1862145"/>
    <lineage>
        <taxon>Bacteria</taxon>
        <taxon>Pseudomonadati</taxon>
        <taxon>Pseudomonadota</taxon>
        <taxon>Alphaproteobacteria</taxon>
        <taxon>Rhodospirillales</taxon>
        <taxon>Thalassobaculaceae</taxon>
        <taxon>Nisaea</taxon>
    </lineage>
</organism>
<dbReference type="GO" id="GO:0008270">
    <property type="term" value="F:zinc ion binding"/>
    <property type="evidence" value="ECO:0007669"/>
    <property type="project" value="UniProtKB-UniRule"/>
</dbReference>
<dbReference type="GO" id="GO:0008968">
    <property type="term" value="F:D-sedoheptulose 7-phosphate isomerase activity"/>
    <property type="evidence" value="ECO:0007669"/>
    <property type="project" value="UniProtKB-UniRule"/>
</dbReference>
<dbReference type="EMBL" id="CP102480">
    <property type="protein sequence ID" value="UUX52038.1"/>
    <property type="molecule type" value="Genomic_DNA"/>
</dbReference>
<feature type="domain" description="SIS" evidence="11">
    <location>
        <begin position="36"/>
        <end position="195"/>
    </location>
</feature>
<evidence type="ECO:0000313" key="12">
    <source>
        <dbReference type="EMBL" id="UUX52038.1"/>
    </source>
</evidence>
<dbReference type="PANTHER" id="PTHR30390">
    <property type="entry name" value="SEDOHEPTULOSE 7-PHOSPHATE ISOMERASE / DNAA INITIATOR-ASSOCIATING FACTOR FOR REPLICATION INITIATION"/>
    <property type="match status" value="1"/>
</dbReference>
<dbReference type="InterPro" id="IPR035461">
    <property type="entry name" value="GmhA/DiaA"/>
</dbReference>
<comment type="subcellular location">
    <subcellularLocation>
        <location evidence="3 10">Cytoplasm</location>
    </subcellularLocation>
</comment>
<keyword evidence="13" id="KW-1185">Reference proteome</keyword>
<evidence type="ECO:0000256" key="7">
    <source>
        <dbReference type="ARBA" id="ARBA00022833"/>
    </source>
</evidence>
<evidence type="ECO:0000256" key="6">
    <source>
        <dbReference type="ARBA" id="ARBA00022723"/>
    </source>
</evidence>
<dbReference type="HAMAP" id="MF_00067">
    <property type="entry name" value="GmhA"/>
    <property type="match status" value="1"/>
</dbReference>
<keyword evidence="5 10" id="KW-0963">Cytoplasm</keyword>